<keyword evidence="7 8" id="KW-0472">Membrane</keyword>
<evidence type="ECO:0000313" key="10">
    <source>
        <dbReference type="Proteomes" id="UP001199319"/>
    </source>
</evidence>
<keyword evidence="5 8" id="KW-0812">Transmembrane</keyword>
<evidence type="ECO:0000256" key="6">
    <source>
        <dbReference type="ARBA" id="ARBA00022989"/>
    </source>
</evidence>
<evidence type="ECO:0000256" key="5">
    <source>
        <dbReference type="ARBA" id="ARBA00022692"/>
    </source>
</evidence>
<dbReference type="Proteomes" id="UP001199319">
    <property type="component" value="Unassembled WGS sequence"/>
</dbReference>
<dbReference type="PANTHER" id="PTHR34584">
    <property type="entry name" value="NA(+)/H(+) ANTIPORTER SUBUNIT E1"/>
    <property type="match status" value="1"/>
</dbReference>
<dbReference type="Pfam" id="PF01899">
    <property type="entry name" value="MNHE"/>
    <property type="match status" value="1"/>
</dbReference>
<keyword evidence="3" id="KW-0813">Transport</keyword>
<comment type="similarity">
    <text evidence="2">Belongs to the CPA3 antiporters (TC 2.A.63) subunit E family.</text>
</comment>
<sequence>MVMCIFLFLLWLILNGKVTLEICLFGVVVTAAVYAFCVAALGCRPQTERRFLKRLGGYVVYGAILVREIIRANLAVMRVIWSRKPDYHPAIVRVHAPLEKPVSRMLLSNSITLTPGTVTVRQEGEDYLVLCLNKAHAADIPDWSLTRLLRKMEGPEWN</sequence>
<evidence type="ECO:0000256" key="2">
    <source>
        <dbReference type="ARBA" id="ARBA00006228"/>
    </source>
</evidence>
<name>A0AAE3AAD4_9FIRM</name>
<dbReference type="GO" id="GO:0015297">
    <property type="term" value="F:antiporter activity"/>
    <property type="evidence" value="ECO:0007669"/>
    <property type="project" value="UniProtKB-KW"/>
</dbReference>
<organism evidence="9 10">
    <name type="scientific">Brotocaccenecus cirricatena</name>
    <dbReference type="NCBI Taxonomy" id="3064195"/>
    <lineage>
        <taxon>Bacteria</taxon>
        <taxon>Bacillati</taxon>
        <taxon>Bacillota</taxon>
        <taxon>Clostridia</taxon>
        <taxon>Eubacteriales</taxon>
        <taxon>Oscillospiraceae</taxon>
        <taxon>Brotocaccenecus</taxon>
    </lineage>
</organism>
<dbReference type="PANTHER" id="PTHR34584:SF1">
    <property type="entry name" value="NA(+)_H(+) ANTIPORTER SUBUNIT E1"/>
    <property type="match status" value="1"/>
</dbReference>
<dbReference type="InterPro" id="IPR002758">
    <property type="entry name" value="Cation_antiport_E"/>
</dbReference>
<evidence type="ECO:0000256" key="1">
    <source>
        <dbReference type="ARBA" id="ARBA00004651"/>
    </source>
</evidence>
<gene>
    <name evidence="9" type="ORF">LKD37_05235</name>
</gene>
<evidence type="ECO:0000256" key="3">
    <source>
        <dbReference type="ARBA" id="ARBA00022449"/>
    </source>
</evidence>
<protein>
    <submittedName>
        <fullName evidence="9">Na+/H+ antiporter subunit E</fullName>
    </submittedName>
</protein>
<dbReference type="AlphaFoldDB" id="A0AAE3AAD4"/>
<keyword evidence="10" id="KW-1185">Reference proteome</keyword>
<evidence type="ECO:0000256" key="4">
    <source>
        <dbReference type="ARBA" id="ARBA00022475"/>
    </source>
</evidence>
<dbReference type="GO" id="GO:0005886">
    <property type="term" value="C:plasma membrane"/>
    <property type="evidence" value="ECO:0007669"/>
    <property type="project" value="UniProtKB-SubCell"/>
</dbReference>
<dbReference type="RefSeq" id="WP_302928227.1">
    <property type="nucleotide sequence ID" value="NZ_JAJEPW010000010.1"/>
</dbReference>
<accession>A0AAE3AAD4</accession>
<keyword evidence="3" id="KW-0050">Antiport</keyword>
<dbReference type="GO" id="GO:0008324">
    <property type="term" value="F:monoatomic cation transmembrane transporter activity"/>
    <property type="evidence" value="ECO:0007669"/>
    <property type="project" value="InterPro"/>
</dbReference>
<feature type="transmembrane region" description="Helical" evidence="8">
    <location>
        <begin position="26"/>
        <end position="43"/>
    </location>
</feature>
<evidence type="ECO:0000313" key="9">
    <source>
        <dbReference type="EMBL" id="MCC2128926.1"/>
    </source>
</evidence>
<dbReference type="PIRSF" id="PIRSF019239">
    <property type="entry name" value="MrpE"/>
    <property type="match status" value="1"/>
</dbReference>
<keyword evidence="6 8" id="KW-1133">Transmembrane helix</keyword>
<keyword evidence="4" id="KW-1003">Cell membrane</keyword>
<comment type="subcellular location">
    <subcellularLocation>
        <location evidence="1">Cell membrane</location>
        <topology evidence="1">Multi-pass membrane protein</topology>
    </subcellularLocation>
</comment>
<evidence type="ECO:0000256" key="8">
    <source>
        <dbReference type="SAM" id="Phobius"/>
    </source>
</evidence>
<proteinExistence type="inferred from homology"/>
<evidence type="ECO:0000256" key="7">
    <source>
        <dbReference type="ARBA" id="ARBA00023136"/>
    </source>
</evidence>
<reference evidence="9" key="1">
    <citation type="submission" date="2021-10" db="EMBL/GenBank/DDBJ databases">
        <title>Anaerobic single-cell dispensing facilitates the cultivation of human gut bacteria.</title>
        <authorList>
            <person name="Afrizal A."/>
        </authorList>
    </citation>
    <scope>NUCLEOTIDE SEQUENCE</scope>
    <source>
        <strain evidence="9">CLA-AA-H272</strain>
    </source>
</reference>
<dbReference type="EMBL" id="JAJEPW010000010">
    <property type="protein sequence ID" value="MCC2128926.1"/>
    <property type="molecule type" value="Genomic_DNA"/>
</dbReference>
<comment type="caution">
    <text evidence="9">The sequence shown here is derived from an EMBL/GenBank/DDBJ whole genome shotgun (WGS) entry which is preliminary data.</text>
</comment>